<evidence type="ECO:0000259" key="6">
    <source>
        <dbReference type="Pfam" id="PF19289"/>
    </source>
</evidence>
<evidence type="ECO:0000256" key="4">
    <source>
        <dbReference type="ARBA" id="ARBA00023049"/>
    </source>
</evidence>
<dbReference type="SUPFAM" id="SSF111283">
    <property type="entry name" value="Putative modulator of DNA gyrase, PmbA/TldD"/>
    <property type="match status" value="1"/>
</dbReference>
<keyword evidence="3" id="KW-0378">Hydrolase</keyword>
<reference evidence="8 9" key="1">
    <citation type="journal article" date="2019" name="ISME J.">
        <title>Genome analyses of uncultured TG2/ZB3 bacteria in 'Margulisbacteria' specifically attached to ectosymbiotic spirochetes of protists in the termite gut.</title>
        <authorList>
            <person name="Utami Y.D."/>
            <person name="Kuwahara H."/>
            <person name="Igai K."/>
            <person name="Murakami T."/>
            <person name="Sugaya K."/>
            <person name="Morikawa T."/>
            <person name="Nagura Y."/>
            <person name="Yuki M."/>
            <person name="Deevong P."/>
            <person name="Inoue T."/>
            <person name="Kihara K."/>
            <person name="Lo N."/>
            <person name="Yamada A."/>
            <person name="Ohkuma M."/>
            <person name="Hongoh Y."/>
        </authorList>
    </citation>
    <scope>NUCLEOTIDE SEQUENCE [LARGE SCALE GENOMIC DNA]</scope>
    <source>
        <strain evidence="8">NkOx7-01</strain>
    </source>
</reference>
<keyword evidence="4" id="KW-0482">Metalloprotease</keyword>
<dbReference type="InterPro" id="IPR025502">
    <property type="entry name" value="TldD"/>
</dbReference>
<dbReference type="AlphaFoldDB" id="A0A388TBZ2"/>
<name>A0A388TBZ2_TERA1</name>
<dbReference type="GO" id="GO:0005829">
    <property type="term" value="C:cytosol"/>
    <property type="evidence" value="ECO:0007669"/>
    <property type="project" value="TreeGrafter"/>
</dbReference>
<gene>
    <name evidence="8" type="primary">tldD</name>
    <name evidence="8" type="ORF">NO1_1523</name>
</gene>
<evidence type="ECO:0000259" key="5">
    <source>
        <dbReference type="Pfam" id="PF01523"/>
    </source>
</evidence>
<dbReference type="PANTHER" id="PTHR30624:SF4">
    <property type="entry name" value="METALLOPROTEASE TLDD"/>
    <property type="match status" value="1"/>
</dbReference>
<keyword evidence="2 8" id="KW-0645">Protease</keyword>
<dbReference type="InterPro" id="IPR045569">
    <property type="entry name" value="Metalloprtase-TldD/E_C"/>
</dbReference>
<protein>
    <submittedName>
        <fullName evidence="8">Protease TldD</fullName>
    </submittedName>
</protein>
<dbReference type="EMBL" id="BGZN01000040">
    <property type="protein sequence ID" value="GBR74326.1"/>
    <property type="molecule type" value="Genomic_DNA"/>
</dbReference>
<dbReference type="Pfam" id="PF01523">
    <property type="entry name" value="PmbA_TldD_1st"/>
    <property type="match status" value="1"/>
</dbReference>
<keyword evidence="9" id="KW-1185">Reference proteome</keyword>
<feature type="domain" description="Metalloprotease TldD/E N-terminal" evidence="5">
    <location>
        <begin position="22"/>
        <end position="86"/>
    </location>
</feature>
<dbReference type="PANTHER" id="PTHR30624">
    <property type="entry name" value="UNCHARACTERIZED PROTEIN TLDD AND PMBA"/>
    <property type="match status" value="1"/>
</dbReference>
<feature type="domain" description="Metalloprotease TldD/E C-terminal" evidence="6">
    <location>
        <begin position="221"/>
        <end position="451"/>
    </location>
</feature>
<dbReference type="Pfam" id="PF19290">
    <property type="entry name" value="PmbA_TldD_2nd"/>
    <property type="match status" value="1"/>
</dbReference>
<proteinExistence type="inferred from homology"/>
<dbReference type="GO" id="GO:0008237">
    <property type="term" value="F:metallopeptidase activity"/>
    <property type="evidence" value="ECO:0007669"/>
    <property type="project" value="UniProtKB-KW"/>
</dbReference>
<organism evidence="8 9">
    <name type="scientific">Termititenax aidoneus</name>
    <dbReference type="NCBI Taxonomy" id="2218524"/>
    <lineage>
        <taxon>Bacteria</taxon>
        <taxon>Bacillati</taxon>
        <taxon>Candidatus Margulisiibacteriota</taxon>
        <taxon>Candidatus Termititenacia</taxon>
        <taxon>Candidatus Termititenacales</taxon>
        <taxon>Candidatus Termititenacaceae</taxon>
        <taxon>Candidatus Termititenax</taxon>
    </lineage>
</organism>
<dbReference type="GO" id="GO:0006508">
    <property type="term" value="P:proteolysis"/>
    <property type="evidence" value="ECO:0007669"/>
    <property type="project" value="UniProtKB-KW"/>
</dbReference>
<evidence type="ECO:0000256" key="3">
    <source>
        <dbReference type="ARBA" id="ARBA00022801"/>
    </source>
</evidence>
<evidence type="ECO:0000259" key="7">
    <source>
        <dbReference type="Pfam" id="PF19290"/>
    </source>
</evidence>
<dbReference type="Proteomes" id="UP000269352">
    <property type="component" value="Unassembled WGS sequence"/>
</dbReference>
<sequence length="453" mass="48144">MLEQKIVQKALETALQAGHQFAEIFAEYKTAFSAGLDNGRLERIRSGVDCGCGFRIINGAKTYYGFVNSLRAADILDLAARISALAAQSGRKTLADFSRKNYPAAPDKKTAAEKIELIRAAEKAARRFSQKICQVTARLGESEQKIFVANTAGVWSEDTRARRRFIVQCVARQGGDLQTGYETAGFSGGWGDFTSDRAADLAETAAARAVLLLSAQKAPAGAMPVVLSGEAGGTMIHEACGHALEADFIYKKTSIFTDTLGTQLFPKCVTIIDDGALAGLYGAAACDDEGTPAKQNILINAGKVNGFMNDRLYAGLLKHPLSGNGRRESYRYAPIPRMTNTYLAAGVDDPAKIIRSVDKGLFVKKLGGGQVDVTNGNFVFEVTEGYLLQDGEIGRPVRGATLVGSGSAVLKSIDMVGNDLRFISGVCGKGQTAPVSDGQPTVRIPSLIVGGQQ</sequence>
<accession>A0A388TBZ2</accession>
<dbReference type="Gene3D" id="3.30.2290.10">
    <property type="entry name" value="PmbA/TldD superfamily"/>
    <property type="match status" value="1"/>
</dbReference>
<dbReference type="Pfam" id="PF19289">
    <property type="entry name" value="PmbA_TldD_3rd"/>
    <property type="match status" value="1"/>
</dbReference>
<evidence type="ECO:0000256" key="2">
    <source>
        <dbReference type="ARBA" id="ARBA00022670"/>
    </source>
</evidence>
<dbReference type="InterPro" id="IPR002510">
    <property type="entry name" value="Metalloprtase-TldD/E_N"/>
</dbReference>
<dbReference type="InterPro" id="IPR036059">
    <property type="entry name" value="TldD/PmbA_sf"/>
</dbReference>
<feature type="domain" description="Metalloprotease TldD/E central" evidence="7">
    <location>
        <begin position="106"/>
        <end position="213"/>
    </location>
</feature>
<comment type="caution">
    <text evidence="8">The sequence shown here is derived from an EMBL/GenBank/DDBJ whole genome shotgun (WGS) entry which is preliminary data.</text>
</comment>
<evidence type="ECO:0000256" key="1">
    <source>
        <dbReference type="ARBA" id="ARBA00005836"/>
    </source>
</evidence>
<comment type="similarity">
    <text evidence="1">Belongs to the peptidase U62 family.</text>
</comment>
<evidence type="ECO:0000313" key="8">
    <source>
        <dbReference type="EMBL" id="GBR74326.1"/>
    </source>
</evidence>
<dbReference type="InterPro" id="IPR045570">
    <property type="entry name" value="Metalloprtase-TldD/E_cen_dom"/>
</dbReference>
<evidence type="ECO:0000313" key="9">
    <source>
        <dbReference type="Proteomes" id="UP000269352"/>
    </source>
</evidence>
<dbReference type="PIRSF" id="PIRSF004919">
    <property type="entry name" value="TldD"/>
    <property type="match status" value="1"/>
</dbReference>
<dbReference type="InterPro" id="IPR035068">
    <property type="entry name" value="TldD/PmbA_N"/>
</dbReference>
<dbReference type="InterPro" id="IPR051463">
    <property type="entry name" value="Peptidase_U62_metallo"/>
</dbReference>